<comment type="similarity">
    <text evidence="1">Belongs to the AB hydrolase superfamily. AB hydrolase 4 family.</text>
</comment>
<evidence type="ECO:0000259" key="5">
    <source>
        <dbReference type="Pfam" id="PF00561"/>
    </source>
</evidence>
<feature type="active site" description="Charge relay system" evidence="4">
    <location>
        <position position="292"/>
    </location>
</feature>
<dbReference type="PROSITE" id="PS01133">
    <property type="entry name" value="UPF0017"/>
    <property type="match status" value="1"/>
</dbReference>
<dbReference type="InterPro" id="IPR000952">
    <property type="entry name" value="AB_hydrolase_4_CS"/>
</dbReference>
<dbReference type="InterPro" id="IPR012020">
    <property type="entry name" value="ABHD4"/>
</dbReference>
<keyword evidence="3 6" id="KW-0378">Hydrolase</keyword>
<keyword evidence="7" id="KW-1185">Reference proteome</keyword>
<organism evidence="6 7">
    <name type="scientific">Acidihalobacter yilgarnensis</name>
    <dbReference type="NCBI Taxonomy" id="2819280"/>
    <lineage>
        <taxon>Bacteria</taxon>
        <taxon>Pseudomonadati</taxon>
        <taxon>Pseudomonadota</taxon>
        <taxon>Gammaproteobacteria</taxon>
        <taxon>Chromatiales</taxon>
        <taxon>Ectothiorhodospiraceae</taxon>
        <taxon>Acidihalobacter</taxon>
    </lineage>
</organism>
<dbReference type="Proteomes" id="UP000095401">
    <property type="component" value="Chromosome"/>
</dbReference>
<accession>A0A1D8IN07</accession>
<feature type="active site" description="Charge relay system" evidence="4">
    <location>
        <position position="137"/>
    </location>
</feature>
<dbReference type="EMBL" id="CP017415">
    <property type="protein sequence ID" value="AOU97853.1"/>
    <property type="molecule type" value="Genomic_DNA"/>
</dbReference>
<dbReference type="Pfam" id="PF00561">
    <property type="entry name" value="Abhydrolase_1"/>
    <property type="match status" value="1"/>
</dbReference>
<feature type="active site" description="Charge relay system" evidence="4">
    <location>
        <position position="264"/>
    </location>
</feature>
<name>A0A1D8IN07_9GAMM</name>
<evidence type="ECO:0000256" key="3">
    <source>
        <dbReference type="ARBA" id="ARBA00022801"/>
    </source>
</evidence>
<dbReference type="PIRSF" id="PIRSF005211">
    <property type="entry name" value="Ab_hydro_YheT"/>
    <property type="match status" value="1"/>
</dbReference>
<dbReference type="PANTHER" id="PTHR10794:SF94">
    <property type="entry name" value="ESTERASE YHET-RELATED"/>
    <property type="match status" value="1"/>
</dbReference>
<evidence type="ECO:0000256" key="2">
    <source>
        <dbReference type="ARBA" id="ARBA00022487"/>
    </source>
</evidence>
<dbReference type="GO" id="GO:0047372">
    <property type="term" value="F:monoacylglycerol lipase activity"/>
    <property type="evidence" value="ECO:0007669"/>
    <property type="project" value="TreeGrafter"/>
</dbReference>
<reference evidence="7" key="1">
    <citation type="submission" date="2016-09" db="EMBL/GenBank/DDBJ databases">
        <title>Acidihalobacter prosperus F5.</title>
        <authorList>
            <person name="Khaleque H.N."/>
            <person name="Ramsay J.P."/>
            <person name="Kaksonen A.H."/>
            <person name="Boxall N.J."/>
            <person name="Watkin E.L.J."/>
        </authorList>
    </citation>
    <scope>NUCLEOTIDE SEQUENCE [LARGE SCALE GENOMIC DNA]</scope>
    <source>
        <strain evidence="7">F5</strain>
    </source>
</reference>
<dbReference type="AlphaFoldDB" id="A0A1D8IN07"/>
<proteinExistence type="inferred from homology"/>
<gene>
    <name evidence="6" type="ORF">BI364_07645</name>
</gene>
<dbReference type="KEGG" id="aprs:BI364_07645"/>
<dbReference type="GO" id="GO:0034338">
    <property type="term" value="F:short-chain carboxylesterase activity"/>
    <property type="evidence" value="ECO:0007669"/>
    <property type="project" value="TreeGrafter"/>
</dbReference>
<evidence type="ECO:0000256" key="1">
    <source>
        <dbReference type="ARBA" id="ARBA00010884"/>
    </source>
</evidence>
<dbReference type="NCBIfam" id="NF008218">
    <property type="entry name" value="PRK10985.1"/>
    <property type="match status" value="1"/>
</dbReference>
<evidence type="ECO:0000313" key="6">
    <source>
        <dbReference type="EMBL" id="AOU97853.1"/>
    </source>
</evidence>
<keyword evidence="2" id="KW-0719">Serine esterase</keyword>
<feature type="domain" description="AB hydrolase-1" evidence="5">
    <location>
        <begin position="57"/>
        <end position="299"/>
    </location>
</feature>
<dbReference type="SUPFAM" id="SSF53474">
    <property type="entry name" value="alpha/beta-Hydrolases"/>
    <property type="match status" value="1"/>
</dbReference>
<dbReference type="PANTHER" id="PTHR10794">
    <property type="entry name" value="ABHYDROLASE DOMAIN-CONTAINING PROTEIN"/>
    <property type="match status" value="1"/>
</dbReference>
<dbReference type="InterPro" id="IPR050960">
    <property type="entry name" value="AB_hydrolase_4_sf"/>
</dbReference>
<dbReference type="InterPro" id="IPR000073">
    <property type="entry name" value="AB_hydrolase_1"/>
</dbReference>
<evidence type="ECO:0000313" key="7">
    <source>
        <dbReference type="Proteomes" id="UP000095401"/>
    </source>
</evidence>
<dbReference type="Gene3D" id="3.40.50.1820">
    <property type="entry name" value="alpha/beta hydrolase"/>
    <property type="match status" value="1"/>
</dbReference>
<protein>
    <submittedName>
        <fullName evidence="6">Alpha/beta hydrolase</fullName>
    </submittedName>
</protein>
<sequence length="332" mass="37205">MPDKRFHPAWWLPGAHLQTLWPFVFARSHRLNLRRERFELSDGDFIDLDWSPSSAGPLVLILHGLEGSSDSAYIRRLVPVLQTSGFEIIIMHFRGCSGEPNRLARAYHAGDTQDVAAVVARLQAHAPERAIGAIGFSLGGNVLLKWLGETGAVNPLAAAAAISVPFDLHAAADRLERGFSRIYQSYLLRPLRKGQLRKLHLTGIAPPITCNALLHLRTLRDFDDRITAPLHGFENVDDYYTRASCRPWLRHIVTPTLIVQARNDPFLLASGIPSHDELSPSIRLELMRSGGHVGFISGPIPGLRRPWLERHLSEWLMTMMTRPKEAKRVDKA</sequence>
<evidence type="ECO:0000256" key="4">
    <source>
        <dbReference type="PIRSR" id="PIRSR005211-1"/>
    </source>
</evidence>
<dbReference type="InterPro" id="IPR029058">
    <property type="entry name" value="AB_hydrolase_fold"/>
</dbReference>